<keyword evidence="1" id="KW-0812">Transmembrane</keyword>
<evidence type="ECO:0008006" key="4">
    <source>
        <dbReference type="Google" id="ProtNLM"/>
    </source>
</evidence>
<feature type="transmembrane region" description="Helical" evidence="1">
    <location>
        <begin position="122"/>
        <end position="138"/>
    </location>
</feature>
<reference evidence="3" key="1">
    <citation type="submission" date="2017-07" db="EMBL/GenBank/DDBJ databases">
        <title>Comparative genome mining reveals phylogenetic distribution patterns of secondary metabolites in Amycolatopsis.</title>
        <authorList>
            <person name="Adamek M."/>
            <person name="Alanjary M."/>
            <person name="Sales-Ortells H."/>
            <person name="Goodfellow M."/>
            <person name="Bull A.T."/>
            <person name="Kalinowski J."/>
            <person name="Ziemert N."/>
        </authorList>
    </citation>
    <scope>NUCLEOTIDE SEQUENCE [LARGE SCALE GENOMIC DNA]</scope>
    <source>
        <strain evidence="3">H5</strain>
    </source>
</reference>
<gene>
    <name evidence="2" type="ORF">CF165_22080</name>
</gene>
<comment type="caution">
    <text evidence="2">The sequence shown here is derived from an EMBL/GenBank/DDBJ whole genome shotgun (WGS) entry which is preliminary data.</text>
</comment>
<name>A0A229T478_9PSEU</name>
<protein>
    <recommendedName>
        <fullName evidence="4">DUF3592 domain-containing protein</fullName>
    </recommendedName>
</protein>
<keyword evidence="1" id="KW-0472">Membrane</keyword>
<sequence>MIVLRIIGTVLWFAVPAGLLTYAIHDLVVRDAPTYSVEGTVSDHWQTHSSSSGPDPTTTTTYFVTIRASDGRDLELHDFRQELDTAPGTPVVAAVSRVTGEVVQLRRSGTPIDLRPPIGDDVTMIVFGGLGLFIALVRETALESVHWTGFVLGALSAGGGVYFALRLAG</sequence>
<dbReference type="RefSeq" id="WP_093949409.1">
    <property type="nucleotide sequence ID" value="NZ_NMUL01000021.1"/>
</dbReference>
<evidence type="ECO:0000313" key="2">
    <source>
        <dbReference type="EMBL" id="OXM66047.1"/>
    </source>
</evidence>
<accession>A0A229T478</accession>
<dbReference type="EMBL" id="NMUL01000021">
    <property type="protein sequence ID" value="OXM66047.1"/>
    <property type="molecule type" value="Genomic_DNA"/>
</dbReference>
<evidence type="ECO:0000313" key="3">
    <source>
        <dbReference type="Proteomes" id="UP000215199"/>
    </source>
</evidence>
<evidence type="ECO:0000256" key="1">
    <source>
        <dbReference type="SAM" id="Phobius"/>
    </source>
</evidence>
<feature type="transmembrane region" description="Helical" evidence="1">
    <location>
        <begin position="144"/>
        <end position="165"/>
    </location>
</feature>
<dbReference type="AlphaFoldDB" id="A0A229T478"/>
<keyword evidence="3" id="KW-1185">Reference proteome</keyword>
<dbReference type="Proteomes" id="UP000215199">
    <property type="component" value="Unassembled WGS sequence"/>
</dbReference>
<feature type="transmembrane region" description="Helical" evidence="1">
    <location>
        <begin position="6"/>
        <end position="24"/>
    </location>
</feature>
<dbReference type="OrthoDB" id="3629849at2"/>
<organism evidence="2 3">
    <name type="scientific">Amycolatopsis vastitatis</name>
    <dbReference type="NCBI Taxonomy" id="1905142"/>
    <lineage>
        <taxon>Bacteria</taxon>
        <taxon>Bacillati</taxon>
        <taxon>Actinomycetota</taxon>
        <taxon>Actinomycetes</taxon>
        <taxon>Pseudonocardiales</taxon>
        <taxon>Pseudonocardiaceae</taxon>
        <taxon>Amycolatopsis</taxon>
    </lineage>
</organism>
<proteinExistence type="predicted"/>
<keyword evidence="1" id="KW-1133">Transmembrane helix</keyword>